<dbReference type="AlphaFoldDB" id="A0A8X6X756"/>
<name>A0A8X6X756_9ARAC</name>
<reference evidence="1" key="1">
    <citation type="submission" date="2020-08" db="EMBL/GenBank/DDBJ databases">
        <title>Multicomponent nature underlies the extraordinary mechanical properties of spider dragline silk.</title>
        <authorList>
            <person name="Kono N."/>
            <person name="Nakamura H."/>
            <person name="Mori M."/>
            <person name="Yoshida Y."/>
            <person name="Ohtoshi R."/>
            <person name="Malay A.D."/>
            <person name="Moran D.A.P."/>
            <person name="Tomita M."/>
            <person name="Numata K."/>
            <person name="Arakawa K."/>
        </authorList>
    </citation>
    <scope>NUCLEOTIDE SEQUENCE</scope>
</reference>
<gene>
    <name evidence="1" type="ORF">TNIN_493691</name>
</gene>
<accession>A0A8X6X756</accession>
<proteinExistence type="predicted"/>
<dbReference type="EMBL" id="BMAV01006330">
    <property type="protein sequence ID" value="GFY48170.1"/>
    <property type="molecule type" value="Genomic_DNA"/>
</dbReference>
<dbReference type="Proteomes" id="UP000886998">
    <property type="component" value="Unassembled WGS sequence"/>
</dbReference>
<evidence type="ECO:0000313" key="2">
    <source>
        <dbReference type="Proteomes" id="UP000886998"/>
    </source>
</evidence>
<protein>
    <submittedName>
        <fullName evidence="1">Uncharacterized protein</fullName>
    </submittedName>
</protein>
<evidence type="ECO:0000313" key="1">
    <source>
        <dbReference type="EMBL" id="GFY48170.1"/>
    </source>
</evidence>
<organism evidence="1 2">
    <name type="scientific">Trichonephila inaurata madagascariensis</name>
    <dbReference type="NCBI Taxonomy" id="2747483"/>
    <lineage>
        <taxon>Eukaryota</taxon>
        <taxon>Metazoa</taxon>
        <taxon>Ecdysozoa</taxon>
        <taxon>Arthropoda</taxon>
        <taxon>Chelicerata</taxon>
        <taxon>Arachnida</taxon>
        <taxon>Araneae</taxon>
        <taxon>Araneomorphae</taxon>
        <taxon>Entelegynae</taxon>
        <taxon>Araneoidea</taxon>
        <taxon>Nephilidae</taxon>
        <taxon>Trichonephila</taxon>
        <taxon>Trichonephila inaurata</taxon>
    </lineage>
</organism>
<keyword evidence="2" id="KW-1185">Reference proteome</keyword>
<sequence length="105" mass="11926">MTDYSFMINLHTYRRYKTSNNLKIINSTFVPTFHVLLTFSNVAATKCQSRNSSRNSIRISRCSNTSINVSSSPTFPFHGVEVFGGVSLLYRLERSVEVAYSDCDQ</sequence>
<comment type="caution">
    <text evidence="1">The sequence shown here is derived from an EMBL/GenBank/DDBJ whole genome shotgun (WGS) entry which is preliminary data.</text>
</comment>